<organism evidence="11">
    <name type="scientific">Lotharella globosa</name>
    <dbReference type="NCBI Taxonomy" id="91324"/>
    <lineage>
        <taxon>Eukaryota</taxon>
        <taxon>Sar</taxon>
        <taxon>Rhizaria</taxon>
        <taxon>Cercozoa</taxon>
        <taxon>Chlorarachniophyceae</taxon>
        <taxon>Lotharella</taxon>
    </lineage>
</organism>
<dbReference type="Pfam" id="PF14237">
    <property type="entry name" value="GYF_2"/>
    <property type="match status" value="1"/>
</dbReference>
<dbReference type="CDD" id="cd00201">
    <property type="entry name" value="WW"/>
    <property type="match status" value="2"/>
</dbReference>
<dbReference type="Gene3D" id="1.10.10.820">
    <property type="match status" value="1"/>
</dbReference>
<dbReference type="CDD" id="cd00124">
    <property type="entry name" value="MYSc"/>
    <property type="match status" value="1"/>
</dbReference>
<dbReference type="Pfam" id="PF00784">
    <property type="entry name" value="MyTH4"/>
    <property type="match status" value="1"/>
</dbReference>
<keyword evidence="1 6" id="KW-0547">Nucleotide-binding</keyword>
<dbReference type="Gene3D" id="2.20.70.10">
    <property type="match status" value="2"/>
</dbReference>
<dbReference type="FunFam" id="1.10.10.820:FF:000001">
    <property type="entry name" value="Myosin heavy chain"/>
    <property type="match status" value="1"/>
</dbReference>
<dbReference type="PROSITE" id="PS51016">
    <property type="entry name" value="MYTH4"/>
    <property type="match status" value="1"/>
</dbReference>
<dbReference type="InterPro" id="IPR038185">
    <property type="entry name" value="MyTH4_dom_sf"/>
</dbReference>
<evidence type="ECO:0000256" key="4">
    <source>
        <dbReference type="ARBA" id="ARBA00023175"/>
    </source>
</evidence>
<evidence type="ECO:0000256" key="1">
    <source>
        <dbReference type="ARBA" id="ARBA00022741"/>
    </source>
</evidence>
<dbReference type="EMBL" id="HBIV01017543">
    <property type="protein sequence ID" value="CAE0661158.1"/>
    <property type="molecule type" value="Transcribed_RNA"/>
</dbReference>
<keyword evidence="4 6" id="KW-0505">Motor protein</keyword>
<feature type="binding site" evidence="6">
    <location>
        <begin position="340"/>
        <end position="347"/>
    </location>
    <ligand>
        <name>ATP</name>
        <dbReference type="ChEBI" id="CHEBI:30616"/>
    </ligand>
</feature>
<dbReference type="PROSITE" id="PS51456">
    <property type="entry name" value="MYOSIN_MOTOR"/>
    <property type="match status" value="1"/>
</dbReference>
<feature type="region of interest" description="Disordered" evidence="7">
    <location>
        <begin position="1567"/>
        <end position="1647"/>
    </location>
</feature>
<dbReference type="SUPFAM" id="SSF51045">
    <property type="entry name" value="WW domain"/>
    <property type="match status" value="2"/>
</dbReference>
<dbReference type="SMART" id="SM00139">
    <property type="entry name" value="MyTH4"/>
    <property type="match status" value="1"/>
</dbReference>
<proteinExistence type="inferred from homology"/>
<feature type="domain" description="WW" evidence="8">
    <location>
        <begin position="1636"/>
        <end position="1668"/>
    </location>
</feature>
<sequence>MAEEYYYVDNQEQQAGPVTKADLKNLFATGEITTETFVWGEDMAEWQAVEELPKLKAFLHRSAAPAKPKIPAVPSIPAAPAAPEAKSPLSGLFGGRGGGGGKDPLAALRKKKKKKKAKMQVESAGRGEEVADAPKSPNVDRKAIEAKRNEDKQKWRTLKTPEGVAYYHNTETNETTWDKPDCLKTADEIDKDGDWYWMPHKQEAFIPCRLISKNTNGSWTVETEDGQTHSVMKKHTPLESLKWSQLRSPVKDLVLLDVMNRPLILHNLRERYVDNQIYTNVGTILIALNPYKRLPLYTPAIIESYQRNKSREPPHVYAIADNAFQGLIGSKSGQSIVISGESGAGKTVCTKQCMQYLAEVAGSTESNIEQKILSANPILEAFGNAKTVRNNNSSRFGKYVEIFFDAKFKISGAMTTNYLLEKSRVVIHSEEERNYHVFFQLCRGGPADLLKSLKLSSDPGDYRYLQNGTFDVDGIDDKEEFNELTKSMRKLQFTDKEYNDVFKIVAGVMHLGNVEFQSTGDRKCAVKSGASLGNVAEMFGLDVKHLQKAITTRVFKSRGSEDIDIPLGKDEARSVTDALGKFVYEKLFDWLVRKVNEITKDTRNKGKKPVSIGVLDIFGFEIFKTNSFEQLCINFANEKLQQFFNFWTFKREESVYDSEKIVYKKVKFIDNQGVLDLIEKKRVGILPMIDEEIKIPKGSDKTFMKKLEQKHMKTKEYKRVLRRPDNFIVVHYAGNVEYSSESFLVKSKDRMTDDLYTLITGTKFAFLKNLFSDSVAASNKTLGSKFKNQLNNLMRTLHSTEPHYIRCIKPNPRKAPLQFVGQMVLLQLQYSGVFEAVEIRKKGFPFRLTHEEFYKHYRCIKPKARYPADNKGKCAVIMKELKVEDKLKVGRTMILYRAEDHKIMELKRNLAVEKTVIFLQAVFRGYRARKLKNHLLKLRPILRSALKGRDMPKIEAALAKCDGAGFPLLEIKKLRRLKYVIEEEKRVQDKLKELLKQDPEDVFDELEAQIASAEDIKFMSNLVSEGKKKLEEIKVRRKTRAWLDEGTEEHDRKKLEWATQSFKSLTMNKPEDKQRYKKACAELERLGKEEKIIEDLKASLTKGAYLQVDDPIDYKTVAGAVSKAEAFKMLTGAGIEALRRCTYFRNLREAMSGAVGTKDKGAWNKVEVCLQTESDYNKEDEVQVAISELAQQRSESDVDEKLQIAYREYDQDSLAYQLQQAKTFNMFGNPLYPIVEQAQEMLDHIISCRQKLSEALQAVDQELLEYSVADAESFGYETEEVAEARNLRDTVGQLNLEAAQARELLDEPYMRDVVARAEKCNLETEDIKVLSRMCNLSEEKLAQEQLRAATKIKDTGRKNLVTIKLKTLVIKRAPGMFTLRNFTKLRNPRGWASMKLLTLDRKKLEAGMMRHTKSDIHASLTEMDKQHEKTAKILFKDIRGFMGDRRYDFPELLAPEILKICLEPQNRPLRDEAYMQIIKQLTANQNQESFYKGWQLMRICLECFAPLESENYVTEWLEKNAKPPNLYIDIMHRTVFQGTRRTALSEQEIKQVMDGKLLGDNAAFKTPAPFTKPTYNPRHHSQVVRGSGRDAKASADAYEGGDGDYGNQYGNQVRDEAPADDGYAGGAPLPPAPPPNPEADDWGTAEHEGQTYYYNKVTGETTWDKPACLQ</sequence>
<evidence type="ECO:0000256" key="2">
    <source>
        <dbReference type="ARBA" id="ARBA00022840"/>
    </source>
</evidence>
<dbReference type="Gene3D" id="3.40.850.10">
    <property type="entry name" value="Kinesin motor domain"/>
    <property type="match status" value="1"/>
</dbReference>
<dbReference type="SMART" id="SM00456">
    <property type="entry name" value="WW"/>
    <property type="match status" value="2"/>
</dbReference>
<dbReference type="SMART" id="SM00242">
    <property type="entry name" value="MYSc"/>
    <property type="match status" value="1"/>
</dbReference>
<dbReference type="InterPro" id="IPR001202">
    <property type="entry name" value="WW_dom"/>
</dbReference>
<evidence type="ECO:0000259" key="9">
    <source>
        <dbReference type="PROSITE" id="PS51016"/>
    </source>
</evidence>
<protein>
    <submittedName>
        <fullName evidence="11">Uncharacterized protein</fullName>
    </submittedName>
</protein>
<dbReference type="GO" id="GO:0000146">
    <property type="term" value="F:microfilament motor activity"/>
    <property type="evidence" value="ECO:0007669"/>
    <property type="project" value="TreeGrafter"/>
</dbReference>
<evidence type="ECO:0000256" key="7">
    <source>
        <dbReference type="SAM" id="MobiDB-lite"/>
    </source>
</evidence>
<dbReference type="PROSITE" id="PS50020">
    <property type="entry name" value="WW_DOMAIN_2"/>
    <property type="match status" value="2"/>
</dbReference>
<dbReference type="Gene3D" id="1.20.5.4820">
    <property type="match status" value="1"/>
</dbReference>
<dbReference type="PANTHER" id="PTHR13140">
    <property type="entry name" value="MYOSIN"/>
    <property type="match status" value="1"/>
</dbReference>
<feature type="domain" description="WW" evidence="8">
    <location>
        <begin position="155"/>
        <end position="182"/>
    </location>
</feature>
<feature type="domain" description="MyTH4" evidence="9">
    <location>
        <begin position="1411"/>
        <end position="1553"/>
    </location>
</feature>
<dbReference type="InterPro" id="IPR036020">
    <property type="entry name" value="WW_dom_sf"/>
</dbReference>
<dbReference type="Gene3D" id="1.25.40.530">
    <property type="entry name" value="MyTH4 domain"/>
    <property type="match status" value="1"/>
</dbReference>
<feature type="domain" description="Myosin motor" evidence="10">
    <location>
        <begin position="248"/>
        <end position="909"/>
    </location>
</feature>
<dbReference type="InterPro" id="IPR036961">
    <property type="entry name" value="Kinesin_motor_dom_sf"/>
</dbReference>
<dbReference type="Gene3D" id="1.20.58.530">
    <property type="match status" value="1"/>
</dbReference>
<dbReference type="GO" id="GO:0007015">
    <property type="term" value="P:actin filament organization"/>
    <property type="evidence" value="ECO:0007669"/>
    <property type="project" value="TreeGrafter"/>
</dbReference>
<dbReference type="Gene3D" id="1.20.120.720">
    <property type="entry name" value="Myosin VI head, motor domain, U50 subdomain"/>
    <property type="match status" value="1"/>
</dbReference>
<feature type="compositionally biased region" description="Gly residues" evidence="7">
    <location>
        <begin position="92"/>
        <end position="102"/>
    </location>
</feature>
<feature type="compositionally biased region" description="Basic residues" evidence="7">
    <location>
        <begin position="108"/>
        <end position="118"/>
    </location>
</feature>
<dbReference type="Pfam" id="PF00063">
    <property type="entry name" value="Myosin_head"/>
    <property type="match status" value="1"/>
</dbReference>
<gene>
    <name evidence="11" type="ORF">LGLO00237_LOCUS12748</name>
</gene>
<dbReference type="GO" id="GO:0005524">
    <property type="term" value="F:ATP binding"/>
    <property type="evidence" value="ECO:0007669"/>
    <property type="project" value="UniProtKB-UniRule"/>
</dbReference>
<dbReference type="PROSITE" id="PS50096">
    <property type="entry name" value="IQ"/>
    <property type="match status" value="1"/>
</dbReference>
<feature type="region of interest" description="Disordered" evidence="7">
    <location>
        <begin position="79"/>
        <end position="139"/>
    </location>
</feature>
<dbReference type="GO" id="GO:0051015">
    <property type="term" value="F:actin filament binding"/>
    <property type="evidence" value="ECO:0007669"/>
    <property type="project" value="TreeGrafter"/>
</dbReference>
<accession>A0A7S3YTA7</accession>
<feature type="compositionally biased region" description="Pro residues" evidence="7">
    <location>
        <begin position="1628"/>
        <end position="1637"/>
    </location>
</feature>
<evidence type="ECO:0000259" key="8">
    <source>
        <dbReference type="PROSITE" id="PS50020"/>
    </source>
</evidence>
<evidence type="ECO:0000256" key="6">
    <source>
        <dbReference type="PROSITE-ProRule" id="PRU00782"/>
    </source>
</evidence>
<dbReference type="SUPFAM" id="SSF52540">
    <property type="entry name" value="P-loop containing nucleoside triphosphate hydrolases"/>
    <property type="match status" value="1"/>
</dbReference>
<dbReference type="PRINTS" id="PR00193">
    <property type="entry name" value="MYOSINHEAVY"/>
</dbReference>
<keyword evidence="2 6" id="KW-0067">ATP-binding</keyword>
<dbReference type="PANTHER" id="PTHR13140:SF706">
    <property type="entry name" value="DILUTE CLASS UNCONVENTIONAL MYOSIN, ISOFORM C"/>
    <property type="match status" value="1"/>
</dbReference>
<dbReference type="InterPro" id="IPR001609">
    <property type="entry name" value="Myosin_head_motor_dom-like"/>
</dbReference>
<feature type="compositionally biased region" description="Low complexity" evidence="7">
    <location>
        <begin position="79"/>
        <end position="88"/>
    </location>
</feature>
<evidence type="ECO:0000313" key="11">
    <source>
        <dbReference type="EMBL" id="CAE0661158.1"/>
    </source>
</evidence>
<dbReference type="PROSITE" id="PS01159">
    <property type="entry name" value="WW_DOMAIN_1"/>
    <property type="match status" value="2"/>
</dbReference>
<keyword evidence="5 6" id="KW-0009">Actin-binding</keyword>
<evidence type="ECO:0000256" key="5">
    <source>
        <dbReference type="ARBA" id="ARBA00023203"/>
    </source>
</evidence>
<dbReference type="GO" id="GO:0005737">
    <property type="term" value="C:cytoplasm"/>
    <property type="evidence" value="ECO:0007669"/>
    <property type="project" value="TreeGrafter"/>
</dbReference>
<dbReference type="GO" id="GO:0016020">
    <property type="term" value="C:membrane"/>
    <property type="evidence" value="ECO:0007669"/>
    <property type="project" value="TreeGrafter"/>
</dbReference>
<evidence type="ECO:0000259" key="10">
    <source>
        <dbReference type="PROSITE" id="PS51456"/>
    </source>
</evidence>
<name>A0A7S3YTA7_9EUKA</name>
<reference evidence="11" key="1">
    <citation type="submission" date="2021-01" db="EMBL/GenBank/DDBJ databases">
        <authorList>
            <person name="Corre E."/>
            <person name="Pelletier E."/>
            <person name="Niang G."/>
            <person name="Scheremetjew M."/>
            <person name="Finn R."/>
            <person name="Kale V."/>
            <person name="Holt S."/>
            <person name="Cochrane G."/>
            <person name="Meng A."/>
            <person name="Brown T."/>
            <person name="Cohen L."/>
        </authorList>
    </citation>
    <scope>NUCLEOTIDE SEQUENCE</scope>
    <source>
        <strain evidence="11">CCCM811</strain>
    </source>
</reference>
<dbReference type="InterPro" id="IPR000857">
    <property type="entry name" value="MyTH4_dom"/>
</dbReference>
<dbReference type="InterPro" id="IPR025640">
    <property type="entry name" value="GYF_2"/>
</dbReference>
<feature type="region of interest" description="Actin-binding" evidence="6">
    <location>
        <begin position="790"/>
        <end position="812"/>
    </location>
</feature>
<evidence type="ECO:0000256" key="3">
    <source>
        <dbReference type="ARBA" id="ARBA00023123"/>
    </source>
</evidence>
<keyword evidence="3 6" id="KW-0518">Myosin</keyword>
<dbReference type="InterPro" id="IPR027417">
    <property type="entry name" value="P-loop_NTPase"/>
</dbReference>
<dbReference type="GO" id="GO:0016459">
    <property type="term" value="C:myosin complex"/>
    <property type="evidence" value="ECO:0007669"/>
    <property type="project" value="UniProtKB-KW"/>
</dbReference>
<dbReference type="Pfam" id="PF00397">
    <property type="entry name" value="WW"/>
    <property type="match status" value="1"/>
</dbReference>
<comment type="similarity">
    <text evidence="6">Belongs to the TRAFAC class myosin-kinesin ATPase superfamily. Myosin family.</text>
</comment>